<dbReference type="Gene3D" id="3.40.50.670">
    <property type="match status" value="1"/>
</dbReference>
<evidence type="ECO:0000313" key="10">
    <source>
        <dbReference type="EMBL" id="OGH84722.1"/>
    </source>
</evidence>
<keyword evidence="7" id="KW-0238">DNA-binding</keyword>
<keyword evidence="6" id="KW-0799">Topoisomerase</keyword>
<protein>
    <recommendedName>
        <fullName evidence="3">DNA topoisomerase (ATP-hydrolyzing)</fullName>
        <ecNumber evidence="3">5.6.2.2</ecNumber>
    </recommendedName>
</protein>
<dbReference type="GO" id="GO:0003677">
    <property type="term" value="F:DNA binding"/>
    <property type="evidence" value="ECO:0007669"/>
    <property type="project" value="UniProtKB-KW"/>
</dbReference>
<organism evidence="10 11">
    <name type="scientific">Candidatus Magasanikbacteria bacterium RIFOXYA2_FULL_44_8</name>
    <dbReference type="NCBI Taxonomy" id="1798696"/>
    <lineage>
        <taxon>Bacteria</taxon>
        <taxon>Candidatus Magasanikiibacteriota</taxon>
    </lineage>
</organism>
<dbReference type="GO" id="GO:0003918">
    <property type="term" value="F:DNA topoisomerase type II (double strand cut, ATP-hydrolyzing) activity"/>
    <property type="evidence" value="ECO:0007669"/>
    <property type="project" value="UniProtKB-EC"/>
</dbReference>
<comment type="catalytic activity">
    <reaction evidence="1">
        <text>ATP-dependent breakage, passage and rejoining of double-stranded DNA.</text>
        <dbReference type="EC" id="5.6.2.2"/>
    </reaction>
</comment>
<feature type="domain" description="DNA gyrase B subunit C-terminal" evidence="9">
    <location>
        <begin position="10"/>
        <end position="70"/>
    </location>
</feature>
<evidence type="ECO:0000256" key="6">
    <source>
        <dbReference type="ARBA" id="ARBA00023029"/>
    </source>
</evidence>
<keyword evidence="8" id="KW-0413">Isomerase</keyword>
<dbReference type="InterPro" id="IPR000565">
    <property type="entry name" value="Topo_IIA_B"/>
</dbReference>
<evidence type="ECO:0000256" key="1">
    <source>
        <dbReference type="ARBA" id="ARBA00000185"/>
    </source>
</evidence>
<proteinExistence type="inferred from homology"/>
<keyword evidence="4" id="KW-0547">Nucleotide-binding</keyword>
<dbReference type="EC" id="5.6.2.2" evidence="3"/>
<accession>A0A1F6NLA4</accession>
<evidence type="ECO:0000313" key="11">
    <source>
        <dbReference type="Proteomes" id="UP000177803"/>
    </source>
</evidence>
<comment type="caution">
    <text evidence="10">The sequence shown here is derived from an EMBL/GenBank/DDBJ whole genome shotgun (WGS) entry which is preliminary data.</text>
</comment>
<dbReference type="InterPro" id="IPR013759">
    <property type="entry name" value="Topo_IIA_B_C"/>
</dbReference>
<evidence type="ECO:0000256" key="7">
    <source>
        <dbReference type="ARBA" id="ARBA00023125"/>
    </source>
</evidence>
<evidence type="ECO:0000256" key="8">
    <source>
        <dbReference type="ARBA" id="ARBA00023235"/>
    </source>
</evidence>
<dbReference type="Proteomes" id="UP000177803">
    <property type="component" value="Unassembled WGS sequence"/>
</dbReference>
<evidence type="ECO:0000256" key="2">
    <source>
        <dbReference type="ARBA" id="ARBA00010708"/>
    </source>
</evidence>
<dbReference type="InterPro" id="IPR002288">
    <property type="entry name" value="DNA_gyrase_B_C"/>
</dbReference>
<evidence type="ECO:0000259" key="9">
    <source>
        <dbReference type="Pfam" id="PF00986"/>
    </source>
</evidence>
<dbReference type="PANTHER" id="PTHR45866:SF1">
    <property type="entry name" value="DNA GYRASE SUBUNIT B, MITOCHONDRIAL"/>
    <property type="match status" value="1"/>
</dbReference>
<reference evidence="10 11" key="1">
    <citation type="journal article" date="2016" name="Nat. Commun.">
        <title>Thousands of microbial genomes shed light on interconnected biogeochemical processes in an aquifer system.</title>
        <authorList>
            <person name="Anantharaman K."/>
            <person name="Brown C.T."/>
            <person name="Hug L.A."/>
            <person name="Sharon I."/>
            <person name="Castelle C.J."/>
            <person name="Probst A.J."/>
            <person name="Thomas B.C."/>
            <person name="Singh A."/>
            <person name="Wilkins M.J."/>
            <person name="Karaoz U."/>
            <person name="Brodie E.L."/>
            <person name="Williams K.H."/>
            <person name="Hubbard S.S."/>
            <person name="Banfield J.F."/>
        </authorList>
    </citation>
    <scope>NUCLEOTIDE SEQUENCE [LARGE SCALE GENOMIC DNA]</scope>
</reference>
<gene>
    <name evidence="10" type="ORF">A2261_00315</name>
</gene>
<dbReference type="SUPFAM" id="SSF56719">
    <property type="entry name" value="Type II DNA topoisomerase"/>
    <property type="match status" value="1"/>
</dbReference>
<keyword evidence="5" id="KW-0067">ATP-binding</keyword>
<dbReference type="Pfam" id="PF00986">
    <property type="entry name" value="DNA_gyraseB_C"/>
    <property type="match status" value="1"/>
</dbReference>
<dbReference type="InterPro" id="IPR013760">
    <property type="entry name" value="Topo_IIA-like_dom_sf"/>
</dbReference>
<dbReference type="GO" id="GO:0006265">
    <property type="term" value="P:DNA topological change"/>
    <property type="evidence" value="ECO:0007669"/>
    <property type="project" value="InterPro"/>
</dbReference>
<name>A0A1F6NLA4_9BACT</name>
<comment type="similarity">
    <text evidence="2">Belongs to the type II topoisomerase GyrB family.</text>
</comment>
<dbReference type="EMBL" id="MFQR01000003">
    <property type="protein sequence ID" value="OGH84722.1"/>
    <property type="molecule type" value="Genomic_DNA"/>
</dbReference>
<evidence type="ECO:0000256" key="5">
    <source>
        <dbReference type="ARBA" id="ARBA00022840"/>
    </source>
</evidence>
<dbReference type="PRINTS" id="PR01159">
    <property type="entry name" value="DNAGYRASEB"/>
</dbReference>
<sequence>MESVVIGGVKVNIQRYKGLGEMNPDQLWETTMDPEKRMMKKVTVLDAEAANLTFEILMGDDVAERKKFIQTHAKSVQNIDV</sequence>
<dbReference type="PANTHER" id="PTHR45866">
    <property type="entry name" value="DNA GYRASE/TOPOISOMERASE SUBUNIT B"/>
    <property type="match status" value="1"/>
</dbReference>
<evidence type="ECO:0000256" key="3">
    <source>
        <dbReference type="ARBA" id="ARBA00012895"/>
    </source>
</evidence>
<dbReference type="GO" id="GO:0005524">
    <property type="term" value="F:ATP binding"/>
    <property type="evidence" value="ECO:0007669"/>
    <property type="project" value="UniProtKB-KW"/>
</dbReference>
<dbReference type="AlphaFoldDB" id="A0A1F6NLA4"/>
<evidence type="ECO:0000256" key="4">
    <source>
        <dbReference type="ARBA" id="ARBA00022741"/>
    </source>
</evidence>